<evidence type="ECO:0000256" key="3">
    <source>
        <dbReference type="PROSITE-ProRule" id="PRU00339"/>
    </source>
</evidence>
<dbReference type="PANTHER" id="PTHR45831:SF2">
    <property type="entry name" value="LD24721P"/>
    <property type="match status" value="1"/>
</dbReference>
<dbReference type="Pfam" id="PF00515">
    <property type="entry name" value="TPR_1"/>
    <property type="match status" value="1"/>
</dbReference>
<dbReference type="Gene3D" id="1.25.40.10">
    <property type="entry name" value="Tetratricopeptide repeat domain"/>
    <property type="match status" value="1"/>
</dbReference>
<proteinExistence type="predicted"/>
<evidence type="ECO:0000313" key="6">
    <source>
        <dbReference type="WBParaSite" id="PSU_v2.g16398.t1"/>
    </source>
</evidence>
<accession>A0A914Y874</accession>
<dbReference type="InterPro" id="IPR047150">
    <property type="entry name" value="SGT"/>
</dbReference>
<dbReference type="PANTHER" id="PTHR45831">
    <property type="entry name" value="LD24721P"/>
    <property type="match status" value="1"/>
</dbReference>
<evidence type="ECO:0000313" key="5">
    <source>
        <dbReference type="Proteomes" id="UP000887577"/>
    </source>
</evidence>
<dbReference type="AlphaFoldDB" id="A0A914Y874"/>
<reference evidence="6" key="1">
    <citation type="submission" date="2022-11" db="UniProtKB">
        <authorList>
            <consortium name="WormBaseParasite"/>
        </authorList>
    </citation>
    <scope>IDENTIFICATION</scope>
</reference>
<dbReference type="PROSITE" id="PS50005">
    <property type="entry name" value="TPR"/>
    <property type="match status" value="2"/>
</dbReference>
<dbReference type="SUPFAM" id="SSF48452">
    <property type="entry name" value="TPR-like"/>
    <property type="match status" value="1"/>
</dbReference>
<evidence type="ECO:0000256" key="4">
    <source>
        <dbReference type="SAM" id="MobiDB-lite"/>
    </source>
</evidence>
<keyword evidence="2 3" id="KW-0802">TPR repeat</keyword>
<dbReference type="InterPro" id="IPR011990">
    <property type="entry name" value="TPR-like_helical_dom_sf"/>
</dbReference>
<organism evidence="5 6">
    <name type="scientific">Panagrolaimus superbus</name>
    <dbReference type="NCBI Taxonomy" id="310955"/>
    <lineage>
        <taxon>Eukaryota</taxon>
        <taxon>Metazoa</taxon>
        <taxon>Ecdysozoa</taxon>
        <taxon>Nematoda</taxon>
        <taxon>Chromadorea</taxon>
        <taxon>Rhabditida</taxon>
        <taxon>Tylenchina</taxon>
        <taxon>Panagrolaimomorpha</taxon>
        <taxon>Panagrolaimoidea</taxon>
        <taxon>Panagrolaimidae</taxon>
        <taxon>Panagrolaimus</taxon>
    </lineage>
</organism>
<feature type="repeat" description="TPR" evidence="3">
    <location>
        <begin position="17"/>
        <end position="50"/>
    </location>
</feature>
<dbReference type="Proteomes" id="UP000887577">
    <property type="component" value="Unplaced"/>
</dbReference>
<feature type="repeat" description="TPR" evidence="3">
    <location>
        <begin position="84"/>
        <end position="117"/>
    </location>
</feature>
<protein>
    <submittedName>
        <fullName evidence="6">Uncharacterized protein</fullName>
    </submittedName>
</protein>
<keyword evidence="1" id="KW-0677">Repeat</keyword>
<dbReference type="WBParaSite" id="PSU_v2.g16398.t1">
    <property type="protein sequence ID" value="PSU_v2.g16398.t1"/>
    <property type="gene ID" value="PSU_v2.g16398"/>
</dbReference>
<dbReference type="GO" id="GO:0072380">
    <property type="term" value="C:TRC complex"/>
    <property type="evidence" value="ECO:0007669"/>
    <property type="project" value="TreeGrafter"/>
</dbReference>
<keyword evidence="5" id="KW-1185">Reference proteome</keyword>
<dbReference type="GO" id="GO:0016020">
    <property type="term" value="C:membrane"/>
    <property type="evidence" value="ECO:0007669"/>
    <property type="project" value="TreeGrafter"/>
</dbReference>
<dbReference type="SMART" id="SM00028">
    <property type="entry name" value="TPR"/>
    <property type="match status" value="3"/>
</dbReference>
<feature type="compositionally biased region" description="Polar residues" evidence="4">
    <location>
        <begin position="241"/>
        <end position="253"/>
    </location>
</feature>
<sequence length="253" mass="28466">MAGGNNSETNENHQKAAQTLIEEGDECVKASKFNDAIEKYNEAIKLNRDPLYFCCRAAAYCRLEEYDLALQDCRSALEIDDKCAKAYGRMGLVFYHQNRYDASLEAHETALALDPFYMLDENYKSHLDVIKEKVGEAQNFCATLFGGTGEVSDFSDFMNNEYVMQAAMQMMKDPNMQNRLESMMEQFMGGSAAAGESFGELFAAGKNMAQQMQQANLELLEQLRDRFASTSVFEEGHQQIEDSSSAENSQHSE</sequence>
<feature type="region of interest" description="Disordered" evidence="4">
    <location>
        <begin position="232"/>
        <end position="253"/>
    </location>
</feature>
<dbReference type="InterPro" id="IPR019734">
    <property type="entry name" value="TPR_rpt"/>
</dbReference>
<dbReference type="GO" id="GO:0060090">
    <property type="term" value="F:molecular adaptor activity"/>
    <property type="evidence" value="ECO:0007669"/>
    <property type="project" value="TreeGrafter"/>
</dbReference>
<name>A0A914Y874_9BILA</name>
<evidence type="ECO:0000256" key="2">
    <source>
        <dbReference type="ARBA" id="ARBA00022803"/>
    </source>
</evidence>
<dbReference type="GO" id="GO:0006620">
    <property type="term" value="P:post-translational protein targeting to endoplasmic reticulum membrane"/>
    <property type="evidence" value="ECO:0007669"/>
    <property type="project" value="TreeGrafter"/>
</dbReference>
<evidence type="ECO:0000256" key="1">
    <source>
        <dbReference type="ARBA" id="ARBA00022737"/>
    </source>
</evidence>